<dbReference type="SMART" id="SM00065">
    <property type="entry name" value="GAF"/>
    <property type="match status" value="1"/>
</dbReference>
<feature type="compositionally biased region" description="Gly residues" evidence="2">
    <location>
        <begin position="530"/>
        <end position="539"/>
    </location>
</feature>
<reference evidence="5 6" key="1">
    <citation type="journal article" date="2019" name="Microb. Cell Fact.">
        <title>Exploring novel herbicidin analogues by transcriptional regulator overexpression and MS/MS molecular networking.</title>
        <authorList>
            <person name="Shi Y."/>
            <person name="Gu R."/>
            <person name="Li Y."/>
            <person name="Wang X."/>
            <person name="Ren W."/>
            <person name="Li X."/>
            <person name="Wang L."/>
            <person name="Xie Y."/>
            <person name="Hong B."/>
        </authorList>
    </citation>
    <scope>NUCLEOTIDE SEQUENCE [LARGE SCALE GENOMIC DNA]</scope>
    <source>
        <strain evidence="5 6">US-43</strain>
    </source>
</reference>
<dbReference type="CDD" id="cd00130">
    <property type="entry name" value="PAS"/>
    <property type="match status" value="1"/>
</dbReference>
<dbReference type="Pfam" id="PF13581">
    <property type="entry name" value="HATPase_c_2"/>
    <property type="match status" value="1"/>
</dbReference>
<dbReference type="FunFam" id="3.30.450.40:FF:000035">
    <property type="entry name" value="PAS sensor protein"/>
    <property type="match status" value="1"/>
</dbReference>
<keyword evidence="6" id="KW-1185">Reference proteome</keyword>
<feature type="domain" description="PAS" evidence="3">
    <location>
        <begin position="32"/>
        <end position="87"/>
    </location>
</feature>
<dbReference type="InterPro" id="IPR003018">
    <property type="entry name" value="GAF"/>
</dbReference>
<dbReference type="InterPro" id="IPR013656">
    <property type="entry name" value="PAS_4"/>
</dbReference>
<proteinExistence type="predicted"/>
<dbReference type="PANTHER" id="PTHR43156:SF2">
    <property type="entry name" value="STAGE II SPORULATION PROTEIN E"/>
    <property type="match status" value="1"/>
</dbReference>
<evidence type="ECO:0000256" key="2">
    <source>
        <dbReference type="SAM" id="MobiDB-lite"/>
    </source>
</evidence>
<dbReference type="SUPFAM" id="SSF55785">
    <property type="entry name" value="PYP-like sensor domain (PAS domain)"/>
    <property type="match status" value="1"/>
</dbReference>
<dbReference type="EMBL" id="VOKX01000027">
    <property type="protein sequence ID" value="KAB7844987.1"/>
    <property type="molecule type" value="Genomic_DNA"/>
</dbReference>
<dbReference type="SUPFAM" id="SSF55781">
    <property type="entry name" value="GAF domain-like"/>
    <property type="match status" value="1"/>
</dbReference>
<gene>
    <name evidence="5" type="ORF">FRZ00_14820</name>
</gene>
<dbReference type="FunFam" id="3.60.40.10:FF:000031">
    <property type="entry name" value="PAS sensor protein"/>
    <property type="match status" value="1"/>
</dbReference>
<dbReference type="InterPro" id="IPR000700">
    <property type="entry name" value="PAS-assoc_C"/>
</dbReference>
<dbReference type="Pfam" id="PF08448">
    <property type="entry name" value="PAS_4"/>
    <property type="match status" value="1"/>
</dbReference>
<dbReference type="InterPro" id="IPR052016">
    <property type="entry name" value="Bact_Sigma-Reg"/>
</dbReference>
<dbReference type="Gene3D" id="3.30.450.40">
    <property type="match status" value="1"/>
</dbReference>
<evidence type="ECO:0000313" key="6">
    <source>
        <dbReference type="Proteomes" id="UP000327000"/>
    </source>
</evidence>
<name>A0A5N5W7M2_STRMB</name>
<dbReference type="PROSITE" id="PS50112">
    <property type="entry name" value="PAS"/>
    <property type="match status" value="1"/>
</dbReference>
<keyword evidence="1" id="KW-0378">Hydrolase</keyword>
<dbReference type="InterPro" id="IPR036457">
    <property type="entry name" value="PPM-type-like_dom_sf"/>
</dbReference>
<dbReference type="Gene3D" id="3.60.40.10">
    <property type="entry name" value="PPM-type phosphatase domain"/>
    <property type="match status" value="1"/>
</dbReference>
<dbReference type="Gene3D" id="3.30.450.20">
    <property type="entry name" value="PAS domain"/>
    <property type="match status" value="1"/>
</dbReference>
<accession>A0A5N5W7M2</accession>
<feature type="region of interest" description="Disordered" evidence="2">
    <location>
        <begin position="530"/>
        <end position="550"/>
    </location>
</feature>
<dbReference type="SUPFAM" id="SSF55874">
    <property type="entry name" value="ATPase domain of HSP90 chaperone/DNA topoisomerase II/histidine kinase"/>
    <property type="match status" value="1"/>
</dbReference>
<evidence type="ECO:0000259" key="3">
    <source>
        <dbReference type="PROSITE" id="PS50112"/>
    </source>
</evidence>
<dbReference type="RefSeq" id="WP_004948252.1">
    <property type="nucleotide sequence ID" value="NZ_VOKX01000027.1"/>
</dbReference>
<dbReference type="InterPro" id="IPR036890">
    <property type="entry name" value="HATPase_C_sf"/>
</dbReference>
<dbReference type="PANTHER" id="PTHR43156">
    <property type="entry name" value="STAGE II SPORULATION PROTEIN E-RELATED"/>
    <property type="match status" value="1"/>
</dbReference>
<dbReference type="CDD" id="cd16936">
    <property type="entry name" value="HATPase_RsbW-like"/>
    <property type="match status" value="1"/>
</dbReference>
<dbReference type="InterPro" id="IPR029016">
    <property type="entry name" value="GAF-like_dom_sf"/>
</dbReference>
<organism evidence="5 6">
    <name type="scientific">Streptomyces mobaraensis</name>
    <name type="common">Streptoverticillium mobaraense</name>
    <dbReference type="NCBI Taxonomy" id="35621"/>
    <lineage>
        <taxon>Bacteria</taxon>
        <taxon>Bacillati</taxon>
        <taxon>Actinomycetota</taxon>
        <taxon>Actinomycetes</taxon>
        <taxon>Kitasatosporales</taxon>
        <taxon>Streptomycetaceae</taxon>
        <taxon>Streptomyces</taxon>
    </lineage>
</organism>
<dbReference type="PROSITE" id="PS50113">
    <property type="entry name" value="PAC"/>
    <property type="match status" value="1"/>
</dbReference>
<dbReference type="InterPro" id="IPR003594">
    <property type="entry name" value="HATPase_dom"/>
</dbReference>
<dbReference type="Gene3D" id="3.30.565.10">
    <property type="entry name" value="Histidine kinase-like ATPase, C-terminal domain"/>
    <property type="match status" value="1"/>
</dbReference>
<evidence type="ECO:0000256" key="1">
    <source>
        <dbReference type="ARBA" id="ARBA00022801"/>
    </source>
</evidence>
<evidence type="ECO:0000259" key="4">
    <source>
        <dbReference type="PROSITE" id="PS50113"/>
    </source>
</evidence>
<dbReference type="FunFam" id="3.30.565.10:FF:000028">
    <property type="entry name" value="PAS sensor protein"/>
    <property type="match status" value="1"/>
</dbReference>
<dbReference type="AlphaFoldDB" id="A0A5N5W7M2"/>
<dbReference type="NCBIfam" id="TIGR00229">
    <property type="entry name" value="sensory_box"/>
    <property type="match status" value="1"/>
</dbReference>
<dbReference type="OrthoDB" id="118142at2"/>
<dbReference type="Pfam" id="PF07228">
    <property type="entry name" value="SpoIIE"/>
    <property type="match status" value="1"/>
</dbReference>
<evidence type="ECO:0000313" key="5">
    <source>
        <dbReference type="EMBL" id="KAB7844987.1"/>
    </source>
</evidence>
<dbReference type="Pfam" id="PF01590">
    <property type="entry name" value="GAF"/>
    <property type="match status" value="1"/>
</dbReference>
<dbReference type="GO" id="GO:0016791">
    <property type="term" value="F:phosphatase activity"/>
    <property type="evidence" value="ECO:0007669"/>
    <property type="project" value="TreeGrafter"/>
</dbReference>
<feature type="region of interest" description="Disordered" evidence="2">
    <location>
        <begin position="207"/>
        <end position="251"/>
    </location>
</feature>
<dbReference type="Proteomes" id="UP000327000">
    <property type="component" value="Unassembled WGS sequence"/>
</dbReference>
<dbReference type="SMART" id="SM00331">
    <property type="entry name" value="PP2C_SIG"/>
    <property type="match status" value="1"/>
</dbReference>
<protein>
    <submittedName>
        <fullName evidence="5">SpoIIE family protein phosphatase</fullName>
    </submittedName>
</protein>
<dbReference type="InterPro" id="IPR035965">
    <property type="entry name" value="PAS-like_dom_sf"/>
</dbReference>
<dbReference type="InterPro" id="IPR000014">
    <property type="entry name" value="PAS"/>
</dbReference>
<sequence>MDTNAAPDAPGPPPDDAADLGRWALTQFPIGIAVYDRDNRLVTANDEMVRLSGLSRDGLTGRRLDELLPLAPFEEFARIGDEVLRTGRAVRADNYFVSPGDGRERAWASFFTPIKDAEGRTLGLSLAALDVTAEYRARQRLALVNDAGARIGTTLDMDRTAAELAESTVGRFADFVAVDLLPDGGGAGGEAGRPGHDEAVELRRTARRWAVPEDPSGPGPSSLANGTYRCPPHSPPALALATGKPARHRGDEPAIRSWAADAPALPPAVRARGVGSLLAVPLAAHDTVSGLALFVRHPDTEPFDDHDLLLAEEITARAAVCVENARRYARERAVALTLQRSLLPARLSGHTAVEVTSRYLPATAQTGLGGDWYDVIPLSGARVALVVGDVVGHGLQASATMGRLRAAVRTLADIDLPPDELLTHLDDLVVQLAQDRAAQARDGDAGDEAGETDASCLYAVYDPVSRRLVAASADHPPPVLVTPDGTARFLELPPGPALGVGGLPFESLEVEVPEGSLLALYTDGLVEGRGAGSGSGLEPGSGSATDGEGSRLLRRTLARPPAELERVCDDVLAALLPERPADDVALLLARTRALDADRVSTWELTDHPASVADARKRVADQLAAWGLEELAFTTELVVSELVTNAIRHAAPPIRLRLIRDGALICEVSDGSSTSPRMRRARAFDEGGRGLLLVAQLCRRWGTRFTSGGKTIWAEQPLTTVA</sequence>
<dbReference type="InterPro" id="IPR001932">
    <property type="entry name" value="PPM-type_phosphatase-like_dom"/>
</dbReference>
<feature type="domain" description="PAC" evidence="4">
    <location>
        <begin position="90"/>
        <end position="143"/>
    </location>
</feature>
<comment type="caution">
    <text evidence="5">The sequence shown here is derived from an EMBL/GenBank/DDBJ whole genome shotgun (WGS) entry which is preliminary data.</text>
</comment>